<keyword evidence="3" id="KW-0560">Oxidoreductase</keyword>
<comment type="caution">
    <text evidence="5">The sequence shown here is derived from an EMBL/GenBank/DDBJ whole genome shotgun (WGS) entry which is preliminary data.</text>
</comment>
<comment type="pathway">
    <text evidence="1">Cofactor biosynthesis; riboflavin biosynthesis.</text>
</comment>
<reference evidence="5" key="1">
    <citation type="submission" date="2020-11" db="EMBL/GenBank/DDBJ databases">
        <title>Sequencing the genomes of 1000 actinobacteria strains.</title>
        <authorList>
            <person name="Klenk H.-P."/>
        </authorList>
    </citation>
    <scope>NUCLEOTIDE SEQUENCE</scope>
    <source>
        <strain evidence="5">DSM 26152</strain>
    </source>
</reference>
<gene>
    <name evidence="5" type="ORF">IW252_002365</name>
</gene>
<evidence type="ECO:0000313" key="6">
    <source>
        <dbReference type="Proteomes" id="UP000625033"/>
    </source>
</evidence>
<dbReference type="Proteomes" id="UP000625033">
    <property type="component" value="Unassembled WGS sequence"/>
</dbReference>
<evidence type="ECO:0000256" key="2">
    <source>
        <dbReference type="ARBA" id="ARBA00022857"/>
    </source>
</evidence>
<dbReference type="GO" id="GO:0009231">
    <property type="term" value="P:riboflavin biosynthetic process"/>
    <property type="evidence" value="ECO:0007669"/>
    <property type="project" value="InterPro"/>
</dbReference>
<dbReference type="EMBL" id="JADOTZ010000001">
    <property type="protein sequence ID" value="MBG6085598.1"/>
    <property type="molecule type" value="Genomic_DNA"/>
</dbReference>
<keyword evidence="2" id="KW-0521">NADP</keyword>
<sequence>MPNQHALTDADLLAAYAPPSGPFVRFNFVSSLDGAATVDGVSAALGGEADSRLFALLRWHADVVLIGAGTLRAEGYEGDLVDAAARQWRADRGLPAHPGIAVISGELQIEADSDFFVHAPVRPVLLTTTAAASSERAERLAEQADIVAVGETITPAGILAACADRSWQRIHAEGGPHVLGTFIDADAVDSFCLTLAPWLTGGQASRIATSRDSSLRRLALHQVLVDGDELLLEYRRASHEGALPRP</sequence>
<dbReference type="GO" id="GO:0008703">
    <property type="term" value="F:5-amino-6-(5-phosphoribosylamino)uracil reductase activity"/>
    <property type="evidence" value="ECO:0007669"/>
    <property type="project" value="InterPro"/>
</dbReference>
<dbReference type="InterPro" id="IPR050765">
    <property type="entry name" value="Riboflavin_Biosynth_HTPR"/>
</dbReference>
<dbReference type="PANTHER" id="PTHR38011:SF7">
    <property type="entry name" value="2,5-DIAMINO-6-RIBOSYLAMINO-4(3H)-PYRIMIDINONE 5'-PHOSPHATE REDUCTASE"/>
    <property type="match status" value="1"/>
</dbReference>
<dbReference type="Gene3D" id="3.40.430.10">
    <property type="entry name" value="Dihydrofolate Reductase, subunit A"/>
    <property type="match status" value="1"/>
</dbReference>
<evidence type="ECO:0000256" key="3">
    <source>
        <dbReference type="ARBA" id="ARBA00023002"/>
    </source>
</evidence>
<dbReference type="AlphaFoldDB" id="A0A931DF21"/>
<feature type="domain" description="Bacterial bifunctional deaminase-reductase C-terminal" evidence="4">
    <location>
        <begin position="22"/>
        <end position="231"/>
    </location>
</feature>
<dbReference type="RefSeq" id="WP_196836767.1">
    <property type="nucleotide sequence ID" value="NZ_JADOTZ010000001.1"/>
</dbReference>
<name>A0A931DF21_9MICC</name>
<organism evidence="5 6">
    <name type="scientific">Zhihengliuella flava</name>
    <dbReference type="NCBI Taxonomy" id="1285193"/>
    <lineage>
        <taxon>Bacteria</taxon>
        <taxon>Bacillati</taxon>
        <taxon>Actinomycetota</taxon>
        <taxon>Actinomycetes</taxon>
        <taxon>Micrococcales</taxon>
        <taxon>Micrococcaceae</taxon>
        <taxon>Zhihengliuella</taxon>
    </lineage>
</organism>
<evidence type="ECO:0000313" key="5">
    <source>
        <dbReference type="EMBL" id="MBG6085598.1"/>
    </source>
</evidence>
<keyword evidence="6" id="KW-1185">Reference proteome</keyword>
<dbReference type="Pfam" id="PF01872">
    <property type="entry name" value="RibD_C"/>
    <property type="match status" value="1"/>
</dbReference>
<accession>A0A931DF21</accession>
<dbReference type="PANTHER" id="PTHR38011">
    <property type="entry name" value="DIHYDROFOLATE REDUCTASE FAMILY PROTEIN (AFU_ORTHOLOGUE AFUA_8G06820)"/>
    <property type="match status" value="1"/>
</dbReference>
<dbReference type="SUPFAM" id="SSF53597">
    <property type="entry name" value="Dihydrofolate reductase-like"/>
    <property type="match status" value="1"/>
</dbReference>
<dbReference type="InterPro" id="IPR024072">
    <property type="entry name" value="DHFR-like_dom_sf"/>
</dbReference>
<dbReference type="InterPro" id="IPR002734">
    <property type="entry name" value="RibDG_C"/>
</dbReference>
<evidence type="ECO:0000259" key="4">
    <source>
        <dbReference type="Pfam" id="PF01872"/>
    </source>
</evidence>
<proteinExistence type="predicted"/>
<evidence type="ECO:0000256" key="1">
    <source>
        <dbReference type="ARBA" id="ARBA00005104"/>
    </source>
</evidence>
<protein>
    <submittedName>
        <fullName evidence="5">Riboflavin biosynthesis pyrimidine reductase</fullName>
    </submittedName>
</protein>